<evidence type="ECO:0000256" key="1">
    <source>
        <dbReference type="SAM" id="Phobius"/>
    </source>
</evidence>
<protein>
    <submittedName>
        <fullName evidence="2">Uncharacterized protein</fullName>
    </submittedName>
</protein>
<dbReference type="AlphaFoldDB" id="A0A1Y6EZE1"/>
<keyword evidence="1" id="KW-0472">Membrane</keyword>
<feature type="transmembrane region" description="Helical" evidence="1">
    <location>
        <begin position="65"/>
        <end position="83"/>
    </location>
</feature>
<name>A0A1Y6EZE1_9SPHN</name>
<dbReference type="RefSeq" id="WP_086456430.1">
    <property type="nucleotide sequence ID" value="NZ_FXWL01000001.1"/>
</dbReference>
<keyword evidence="1" id="KW-0812">Transmembrane</keyword>
<feature type="transmembrane region" description="Helical" evidence="1">
    <location>
        <begin position="90"/>
        <end position="107"/>
    </location>
</feature>
<accession>A0A1Y6EZE1</accession>
<proteinExistence type="predicted"/>
<reference evidence="3" key="1">
    <citation type="submission" date="2017-04" db="EMBL/GenBank/DDBJ databases">
        <authorList>
            <person name="Varghese N."/>
            <person name="Submissions S."/>
        </authorList>
    </citation>
    <scope>NUCLEOTIDE SEQUENCE [LARGE SCALE GENOMIC DNA]</scope>
    <source>
        <strain evidence="3">UI2</strain>
    </source>
</reference>
<dbReference type="GeneID" id="303001366"/>
<feature type="transmembrane region" description="Helical" evidence="1">
    <location>
        <begin position="113"/>
        <end position="131"/>
    </location>
</feature>
<keyword evidence="3" id="KW-1185">Reference proteome</keyword>
<keyword evidence="1" id="KW-1133">Transmembrane helix</keyword>
<sequence length="148" mass="15552">MAYEGGIGSTFKKLWSPELTTRAGALSAAQTASTALNIVATLSALRLWFTFGTDPLVRLIGASNPVVLTAIAQILLMFFAAALFRQGRGIIPGILATLLYFVGAILWSTPTSWIVGAVLLGAMVGGIRGAIALKRGKGFSDDVYETFA</sequence>
<feature type="transmembrane region" description="Helical" evidence="1">
    <location>
        <begin position="23"/>
        <end position="45"/>
    </location>
</feature>
<gene>
    <name evidence="2" type="ORF">SAMN06295984_1307</name>
</gene>
<organism evidence="2 3">
    <name type="scientific">Sphingopyxis terrae subsp. ummariensis</name>
    <dbReference type="NCBI Taxonomy" id="429001"/>
    <lineage>
        <taxon>Bacteria</taxon>
        <taxon>Pseudomonadati</taxon>
        <taxon>Pseudomonadota</taxon>
        <taxon>Alphaproteobacteria</taxon>
        <taxon>Sphingomonadales</taxon>
        <taxon>Sphingomonadaceae</taxon>
        <taxon>Sphingopyxis</taxon>
    </lineage>
</organism>
<evidence type="ECO:0000313" key="2">
    <source>
        <dbReference type="EMBL" id="SMQ65613.1"/>
    </source>
</evidence>
<evidence type="ECO:0000313" key="3">
    <source>
        <dbReference type="Proteomes" id="UP000194469"/>
    </source>
</evidence>
<dbReference type="EMBL" id="FXWL01000001">
    <property type="protein sequence ID" value="SMQ65613.1"/>
    <property type="molecule type" value="Genomic_DNA"/>
</dbReference>
<dbReference type="Proteomes" id="UP000194469">
    <property type="component" value="Unassembled WGS sequence"/>
</dbReference>